<dbReference type="InterPro" id="IPR035093">
    <property type="entry name" value="RelE/ParE_toxin_dom_sf"/>
</dbReference>
<dbReference type="NCBIfam" id="TIGR02385">
    <property type="entry name" value="RelE_StbE"/>
    <property type="match status" value="1"/>
</dbReference>
<keyword evidence="1" id="KW-1277">Toxin-antitoxin system</keyword>
<keyword evidence="3" id="KW-1185">Reference proteome</keyword>
<name>A0A6H3NW55_9LEPT</name>
<dbReference type="AlphaFoldDB" id="A0A6H3NW55"/>
<dbReference type="RefSeq" id="WP_135744414.1">
    <property type="nucleotide sequence ID" value="NZ_JAIZBI010000007.1"/>
</dbReference>
<organism evidence="2 3">
    <name type="scientific">Leptospira bandrabouensis</name>
    <dbReference type="NCBI Taxonomy" id="2484903"/>
    <lineage>
        <taxon>Bacteria</taxon>
        <taxon>Pseudomonadati</taxon>
        <taxon>Spirochaetota</taxon>
        <taxon>Spirochaetia</taxon>
        <taxon>Leptospirales</taxon>
        <taxon>Leptospiraceae</taxon>
        <taxon>Leptospira</taxon>
    </lineage>
</organism>
<accession>A0A6H3NW55</accession>
<dbReference type="OrthoDB" id="7030467at2"/>
<dbReference type="GO" id="GO:0006402">
    <property type="term" value="P:mRNA catabolic process"/>
    <property type="evidence" value="ECO:0007669"/>
    <property type="project" value="TreeGrafter"/>
</dbReference>
<evidence type="ECO:0000313" key="2">
    <source>
        <dbReference type="EMBL" id="TGN13684.1"/>
    </source>
</evidence>
<comment type="caution">
    <text evidence="2">The sequence shown here is derived from an EMBL/GenBank/DDBJ whole genome shotgun (WGS) entry which is preliminary data.</text>
</comment>
<dbReference type="InterPro" id="IPR007712">
    <property type="entry name" value="RelE/ParE_toxin"/>
</dbReference>
<dbReference type="GO" id="GO:0004521">
    <property type="term" value="F:RNA endonuclease activity"/>
    <property type="evidence" value="ECO:0007669"/>
    <property type="project" value="TreeGrafter"/>
</dbReference>
<dbReference type="Proteomes" id="UP000297649">
    <property type="component" value="Unassembled WGS sequence"/>
</dbReference>
<dbReference type="Pfam" id="PF15738">
    <property type="entry name" value="YafQ_toxin"/>
    <property type="match status" value="1"/>
</dbReference>
<dbReference type="GO" id="GO:0006415">
    <property type="term" value="P:translational termination"/>
    <property type="evidence" value="ECO:0007669"/>
    <property type="project" value="TreeGrafter"/>
</dbReference>
<dbReference type="PANTHER" id="PTHR40588:SF1">
    <property type="entry name" value="MRNA INTERFERASE TOXIN YAFQ"/>
    <property type="match status" value="1"/>
</dbReference>
<protein>
    <submittedName>
        <fullName evidence="2">Type II toxin-antitoxin system mRNA interferase toxin, RelE/StbE family</fullName>
    </submittedName>
</protein>
<sequence length="54" mass="6572">MKFIPSYTNQFNKDIKLQKNRKECHIEPDWLLIYKLDQNSIIFERTGTHADLFE</sequence>
<gene>
    <name evidence="2" type="ORF">EHR08_11260</name>
</gene>
<evidence type="ECO:0000313" key="3">
    <source>
        <dbReference type="Proteomes" id="UP000297649"/>
    </source>
</evidence>
<reference evidence="2" key="1">
    <citation type="journal article" date="2019" name="PLoS Negl. Trop. Dis.">
        <title>Revisiting the worldwide diversity of Leptospira species in the environment.</title>
        <authorList>
            <person name="Vincent A.T."/>
            <person name="Schiettekatte O."/>
            <person name="Bourhy P."/>
            <person name="Veyrier F.J."/>
            <person name="Picardeau M."/>
        </authorList>
    </citation>
    <scope>NUCLEOTIDE SEQUENCE [LARGE SCALE GENOMIC DNA]</scope>
    <source>
        <strain evidence="2">201601109</strain>
    </source>
</reference>
<dbReference type="EMBL" id="RQHU01000013">
    <property type="protein sequence ID" value="TGN13684.1"/>
    <property type="molecule type" value="Genomic_DNA"/>
</dbReference>
<dbReference type="SUPFAM" id="SSF143011">
    <property type="entry name" value="RelE-like"/>
    <property type="match status" value="1"/>
</dbReference>
<dbReference type="InterPro" id="IPR004386">
    <property type="entry name" value="Toxin_YafQ-like"/>
</dbReference>
<proteinExistence type="predicted"/>
<evidence type="ECO:0000256" key="1">
    <source>
        <dbReference type="ARBA" id="ARBA00022649"/>
    </source>
</evidence>
<dbReference type="PANTHER" id="PTHR40588">
    <property type="entry name" value="MRNA INTERFERASE TOXIN YAFQ"/>
    <property type="match status" value="1"/>
</dbReference>
<dbReference type="Gene3D" id="3.30.2310.20">
    <property type="entry name" value="RelE-like"/>
    <property type="match status" value="1"/>
</dbReference>